<dbReference type="InterPro" id="IPR006685">
    <property type="entry name" value="MscS_channel_2nd"/>
</dbReference>
<dbReference type="InterPro" id="IPR045275">
    <property type="entry name" value="MscS_archaea/bacteria_type"/>
</dbReference>
<evidence type="ECO:0000256" key="2">
    <source>
        <dbReference type="ARBA" id="ARBA00008017"/>
    </source>
</evidence>
<evidence type="ECO:0000256" key="7">
    <source>
        <dbReference type="SAM" id="Phobius"/>
    </source>
</evidence>
<feature type="transmembrane region" description="Helical" evidence="7">
    <location>
        <begin position="104"/>
        <end position="135"/>
    </location>
</feature>
<accession>A0ABU2Y8F6</accession>
<comment type="caution">
    <text evidence="10">The sequence shown here is derived from an EMBL/GenBank/DDBJ whole genome shotgun (WGS) entry which is preliminary data.</text>
</comment>
<dbReference type="Proteomes" id="UP001252186">
    <property type="component" value="Unassembled WGS sequence"/>
</dbReference>
<keyword evidence="5 7" id="KW-1133">Transmembrane helix</keyword>
<dbReference type="EMBL" id="JAVRHV010000009">
    <property type="protein sequence ID" value="MDT0554322.1"/>
    <property type="molecule type" value="Genomic_DNA"/>
</dbReference>
<dbReference type="RefSeq" id="WP_311594409.1">
    <property type="nucleotide sequence ID" value="NZ_JAVRHV010000009.1"/>
</dbReference>
<dbReference type="InterPro" id="IPR010920">
    <property type="entry name" value="LSM_dom_sf"/>
</dbReference>
<evidence type="ECO:0000256" key="6">
    <source>
        <dbReference type="ARBA" id="ARBA00023136"/>
    </source>
</evidence>
<evidence type="ECO:0000256" key="1">
    <source>
        <dbReference type="ARBA" id="ARBA00004651"/>
    </source>
</evidence>
<dbReference type="SUPFAM" id="SSF50182">
    <property type="entry name" value="Sm-like ribonucleoproteins"/>
    <property type="match status" value="1"/>
</dbReference>
<evidence type="ECO:0000256" key="3">
    <source>
        <dbReference type="ARBA" id="ARBA00022475"/>
    </source>
</evidence>
<evidence type="ECO:0000313" key="11">
    <source>
        <dbReference type="Proteomes" id="UP001252186"/>
    </source>
</evidence>
<sequence length="287" mass="31226">MQDKLEQTAEIIGEQIADSEIVGFFEKHSDKIVDFAVNIFAALAILIIGLYAIRIILKIMNKILVSRSVDETLRRFAHNLSGWVLKIMLFIAVASKLGVETTSFAALIAAAGLGVGFALQGALGNLAGGVIIMLFRPFKIGDYIDVQGEEGFVEDIQIFSTIIRTFRNKTIYIPNGALSNGNIINISEKGNLRLDVEIGVDYASDIKQTKEVLVAAVEGIEGLLPTPAPSVVITELADSSINFKVFLWVTPETFYSVKAAAIENCKIALDKAGIEIPYPHQVNISKK</sequence>
<evidence type="ECO:0000256" key="5">
    <source>
        <dbReference type="ARBA" id="ARBA00022989"/>
    </source>
</evidence>
<keyword evidence="6 7" id="KW-0472">Membrane</keyword>
<dbReference type="Pfam" id="PF21082">
    <property type="entry name" value="MS_channel_3rd"/>
    <property type="match status" value="1"/>
</dbReference>
<dbReference type="Pfam" id="PF00924">
    <property type="entry name" value="MS_channel_2nd"/>
    <property type="match status" value="1"/>
</dbReference>
<keyword evidence="11" id="KW-1185">Reference proteome</keyword>
<feature type="transmembrane region" description="Helical" evidence="7">
    <location>
        <begin position="35"/>
        <end position="57"/>
    </location>
</feature>
<comment type="subcellular location">
    <subcellularLocation>
        <location evidence="1">Cell membrane</location>
        <topology evidence="1">Multi-pass membrane protein</topology>
    </subcellularLocation>
</comment>
<dbReference type="InterPro" id="IPR023408">
    <property type="entry name" value="MscS_beta-dom_sf"/>
</dbReference>
<feature type="domain" description="Mechanosensitive ion channel MscS C-terminal" evidence="9">
    <location>
        <begin position="195"/>
        <end position="276"/>
    </location>
</feature>
<dbReference type="Pfam" id="PF05552">
    <property type="entry name" value="MS_channel_1st_1"/>
    <property type="match status" value="1"/>
</dbReference>
<dbReference type="SUPFAM" id="SSF82861">
    <property type="entry name" value="Mechanosensitive channel protein MscS (YggB), transmembrane region"/>
    <property type="match status" value="1"/>
</dbReference>
<gene>
    <name evidence="10" type="ORF">RM519_13755</name>
</gene>
<dbReference type="PANTHER" id="PTHR30221">
    <property type="entry name" value="SMALL-CONDUCTANCE MECHANOSENSITIVE CHANNEL"/>
    <property type="match status" value="1"/>
</dbReference>
<evidence type="ECO:0000259" key="9">
    <source>
        <dbReference type="Pfam" id="PF21082"/>
    </source>
</evidence>
<name>A0ABU2Y8F6_9FLAO</name>
<dbReference type="InterPro" id="IPR008910">
    <property type="entry name" value="MSC_TM_helix"/>
</dbReference>
<dbReference type="InterPro" id="IPR011014">
    <property type="entry name" value="MscS_channel_TM-2"/>
</dbReference>
<dbReference type="Gene3D" id="2.30.30.60">
    <property type="match status" value="1"/>
</dbReference>
<dbReference type="Gene3D" id="1.10.287.1260">
    <property type="match status" value="1"/>
</dbReference>
<dbReference type="PANTHER" id="PTHR30221:SF1">
    <property type="entry name" value="SMALL-CONDUCTANCE MECHANOSENSITIVE CHANNEL"/>
    <property type="match status" value="1"/>
</dbReference>
<evidence type="ECO:0000256" key="4">
    <source>
        <dbReference type="ARBA" id="ARBA00022692"/>
    </source>
</evidence>
<dbReference type="SUPFAM" id="SSF82689">
    <property type="entry name" value="Mechanosensitive channel protein MscS (YggB), C-terminal domain"/>
    <property type="match status" value="1"/>
</dbReference>
<comment type="similarity">
    <text evidence="2">Belongs to the MscS (TC 1.A.23) family.</text>
</comment>
<organism evidence="10 11">
    <name type="scientific">Urechidicola vernalis</name>
    <dbReference type="NCBI Taxonomy" id="3075600"/>
    <lineage>
        <taxon>Bacteria</taxon>
        <taxon>Pseudomonadati</taxon>
        <taxon>Bacteroidota</taxon>
        <taxon>Flavobacteriia</taxon>
        <taxon>Flavobacteriales</taxon>
        <taxon>Flavobacteriaceae</taxon>
        <taxon>Urechidicola</taxon>
    </lineage>
</organism>
<dbReference type="InterPro" id="IPR049278">
    <property type="entry name" value="MS_channel_C"/>
</dbReference>
<protein>
    <submittedName>
        <fullName evidence="10">Mechanosensitive ion channel</fullName>
    </submittedName>
</protein>
<evidence type="ECO:0000313" key="10">
    <source>
        <dbReference type="EMBL" id="MDT0554322.1"/>
    </source>
</evidence>
<feature type="domain" description="Mechanosensitive ion channel MscS" evidence="8">
    <location>
        <begin position="123"/>
        <end position="187"/>
    </location>
</feature>
<dbReference type="Gene3D" id="3.30.70.100">
    <property type="match status" value="1"/>
</dbReference>
<evidence type="ECO:0000259" key="8">
    <source>
        <dbReference type="Pfam" id="PF00924"/>
    </source>
</evidence>
<keyword evidence="3" id="KW-1003">Cell membrane</keyword>
<reference evidence="10 11" key="1">
    <citation type="submission" date="2023-09" db="EMBL/GenBank/DDBJ databases">
        <authorList>
            <person name="Rey-Velasco X."/>
        </authorList>
    </citation>
    <scope>NUCLEOTIDE SEQUENCE [LARGE SCALE GENOMIC DNA]</scope>
    <source>
        <strain evidence="10 11">P050</strain>
    </source>
</reference>
<keyword evidence="4 7" id="KW-0812">Transmembrane</keyword>
<feature type="transmembrane region" description="Helical" evidence="7">
    <location>
        <begin position="77"/>
        <end position="98"/>
    </location>
</feature>
<dbReference type="InterPro" id="IPR011066">
    <property type="entry name" value="MscS_channel_C_sf"/>
</dbReference>
<proteinExistence type="inferred from homology"/>